<dbReference type="GeneID" id="94375405"/>
<organism evidence="2 3">
    <name type="scientific">Brevundimonas nasdae</name>
    <dbReference type="NCBI Taxonomy" id="172043"/>
    <lineage>
        <taxon>Bacteria</taxon>
        <taxon>Pseudomonadati</taxon>
        <taxon>Pseudomonadota</taxon>
        <taxon>Alphaproteobacteria</taxon>
        <taxon>Caulobacterales</taxon>
        <taxon>Caulobacteraceae</taxon>
        <taxon>Brevundimonas</taxon>
    </lineage>
</organism>
<keyword evidence="1" id="KW-1133">Transmembrane helix</keyword>
<evidence type="ECO:0008006" key="4">
    <source>
        <dbReference type="Google" id="ProtNLM"/>
    </source>
</evidence>
<keyword evidence="1" id="KW-0812">Transmembrane</keyword>
<dbReference type="EMBL" id="CP080034">
    <property type="protein sequence ID" value="QYC12056.1"/>
    <property type="molecule type" value="Genomic_DNA"/>
</dbReference>
<name>A0ABX8TLF2_9CAUL</name>
<gene>
    <name evidence="2" type="ORF">KWG56_09015</name>
</gene>
<keyword evidence="1" id="KW-0472">Membrane</keyword>
<feature type="transmembrane region" description="Helical" evidence="1">
    <location>
        <begin position="82"/>
        <end position="101"/>
    </location>
</feature>
<accession>A0ABX8TLF2</accession>
<protein>
    <recommendedName>
        <fullName evidence="4">Nicotinamide riboside transporter PnuC</fullName>
    </recommendedName>
</protein>
<keyword evidence="3" id="KW-1185">Reference proteome</keyword>
<dbReference type="RefSeq" id="WP_219354500.1">
    <property type="nucleotide sequence ID" value="NZ_CP080034.1"/>
</dbReference>
<evidence type="ECO:0000256" key="1">
    <source>
        <dbReference type="SAM" id="Phobius"/>
    </source>
</evidence>
<evidence type="ECO:0000313" key="2">
    <source>
        <dbReference type="EMBL" id="QYC12056.1"/>
    </source>
</evidence>
<dbReference type="Proteomes" id="UP000824334">
    <property type="component" value="Chromosome"/>
</dbReference>
<feature type="transmembrane region" description="Helical" evidence="1">
    <location>
        <begin position="113"/>
        <end position="133"/>
    </location>
</feature>
<sequence>MLNMLYAQVGAVFVVLICAFALLKGDEPERFGAGAYCLLWIATILIQTYLDANWTNYGVFALDVLFLCLLCSLAWKARRSWPVWAAGLQLLSVMSHLLLLVDARMPSASLYTVLNLTGYGVLICIAVGTFWAWQERKASRGIE</sequence>
<feature type="transmembrane region" description="Helical" evidence="1">
    <location>
        <begin position="56"/>
        <end position="75"/>
    </location>
</feature>
<feature type="transmembrane region" description="Helical" evidence="1">
    <location>
        <begin position="30"/>
        <end position="50"/>
    </location>
</feature>
<feature type="transmembrane region" description="Helical" evidence="1">
    <location>
        <begin position="6"/>
        <end position="23"/>
    </location>
</feature>
<proteinExistence type="predicted"/>
<evidence type="ECO:0000313" key="3">
    <source>
        <dbReference type="Proteomes" id="UP000824334"/>
    </source>
</evidence>
<reference evidence="2 3" key="1">
    <citation type="submission" date="2021-07" db="EMBL/GenBank/DDBJ databases">
        <title>Isolation and characterization of bacteria from a gold mining with a capacity of golden bioaccumulation.</title>
        <authorList>
            <person name="Yang X.J."/>
        </authorList>
    </citation>
    <scope>NUCLEOTIDE SEQUENCE [LARGE SCALE GENOMIC DNA]</scope>
    <source>
        <strain evidence="2 3">Au29</strain>
    </source>
</reference>